<dbReference type="GO" id="GO:0006508">
    <property type="term" value="P:proteolysis"/>
    <property type="evidence" value="ECO:0007669"/>
    <property type="project" value="InterPro"/>
</dbReference>
<evidence type="ECO:0000259" key="3">
    <source>
        <dbReference type="Pfam" id="PF02557"/>
    </source>
</evidence>
<keyword evidence="4" id="KW-0121">Carboxypeptidase</keyword>
<dbReference type="Pfam" id="PF02557">
    <property type="entry name" value="VanY"/>
    <property type="match status" value="1"/>
</dbReference>
<dbReference type="CDD" id="cd14852">
    <property type="entry name" value="LD-carboxypeptidase"/>
    <property type="match status" value="1"/>
</dbReference>
<proteinExistence type="predicted"/>
<feature type="signal peptide" evidence="2">
    <location>
        <begin position="1"/>
        <end position="21"/>
    </location>
</feature>
<keyword evidence="4" id="KW-0378">Hydrolase</keyword>
<dbReference type="Proteomes" id="UP000521032">
    <property type="component" value="Unassembled WGS sequence"/>
</dbReference>
<protein>
    <submittedName>
        <fullName evidence="4">Carboxypeptidase YodJ</fullName>
        <ecNumber evidence="4">3.4.-.-</ecNumber>
    </submittedName>
</protein>
<keyword evidence="4" id="KW-0645">Protease</keyword>
<sequence length="290" mass="33010">MDLKELKLKVALIAVSVMLLAACTNNEKNAELKNIPFGNKQNEPKITDVAEDDKDKETESKDESADTDENKTEEAESDDETEEEVNDRMPNEENVYDQSSILAIVNRGETLDPTYVPRDLVTIEVPYVNDIPMVNQLRKEASDALTKLFDDASKNGYTLYAVSGYRSYDYQAELYDNYVLSHGEEVARMFSAPAGASEHQTGLAMDVSSEEVVYQLVDTFGNTDDGVWVNDNAHRFGFIIRYPYGKDHITGYMYEPWHLRYVGTDLSYELYESGLTYEEYLWEQGIDVKN</sequence>
<evidence type="ECO:0000313" key="5">
    <source>
        <dbReference type="Proteomes" id="UP000521032"/>
    </source>
</evidence>
<evidence type="ECO:0000313" key="4">
    <source>
        <dbReference type="EMBL" id="CAD2073789.1"/>
    </source>
</evidence>
<dbReference type="SUPFAM" id="SSF55166">
    <property type="entry name" value="Hedgehog/DD-peptidase"/>
    <property type="match status" value="1"/>
</dbReference>
<dbReference type="InterPro" id="IPR003709">
    <property type="entry name" value="VanY-like_core_dom"/>
</dbReference>
<dbReference type="PANTHER" id="PTHR34385">
    <property type="entry name" value="D-ALANYL-D-ALANINE CARBOXYPEPTIDASE"/>
    <property type="match status" value="1"/>
</dbReference>
<reference evidence="4 5" key="1">
    <citation type="submission" date="2020-07" db="EMBL/GenBank/DDBJ databases">
        <authorList>
            <person name="Criscuolo A."/>
        </authorList>
    </citation>
    <scope>NUCLEOTIDE SEQUENCE [LARGE SCALE GENOMIC DNA]</scope>
    <source>
        <strain evidence="5">CIP 111030</strain>
    </source>
</reference>
<feature type="compositionally biased region" description="Acidic residues" evidence="1">
    <location>
        <begin position="75"/>
        <end position="85"/>
    </location>
</feature>
<dbReference type="AlphaFoldDB" id="A0A6V7R8L9"/>
<accession>A0A6V7R8L9</accession>
<dbReference type="InterPro" id="IPR058193">
    <property type="entry name" value="VanY/YodJ_core_dom"/>
</dbReference>
<keyword evidence="2" id="KW-0732">Signal</keyword>
<dbReference type="EC" id="3.4.-.-" evidence="4"/>
<keyword evidence="5" id="KW-1185">Reference proteome</keyword>
<dbReference type="PROSITE" id="PS51257">
    <property type="entry name" value="PROKAR_LIPOPROTEIN"/>
    <property type="match status" value="1"/>
</dbReference>
<dbReference type="EMBL" id="CAJEWE010000007">
    <property type="protein sequence ID" value="CAD2073789.1"/>
    <property type="molecule type" value="Genomic_DNA"/>
</dbReference>
<feature type="domain" description="D-alanyl-D-alanine carboxypeptidase-like core" evidence="3">
    <location>
        <begin position="135"/>
        <end position="263"/>
    </location>
</feature>
<evidence type="ECO:0000256" key="1">
    <source>
        <dbReference type="SAM" id="MobiDB-lite"/>
    </source>
</evidence>
<dbReference type="PANTHER" id="PTHR34385:SF1">
    <property type="entry name" value="PEPTIDOGLYCAN L-ALANYL-D-GLUTAMATE ENDOPEPTIDASE CWLK"/>
    <property type="match status" value="1"/>
</dbReference>
<comment type="caution">
    <text evidence="4">The sequence shown here is derived from an EMBL/GenBank/DDBJ whole genome shotgun (WGS) entry which is preliminary data.</text>
</comment>
<feature type="compositionally biased region" description="Basic and acidic residues" evidence="1">
    <location>
        <begin position="42"/>
        <end position="74"/>
    </location>
</feature>
<dbReference type="Gene3D" id="3.30.1380.10">
    <property type="match status" value="1"/>
</dbReference>
<feature type="chain" id="PRO_5038928107" evidence="2">
    <location>
        <begin position="22"/>
        <end position="290"/>
    </location>
</feature>
<organism evidence="4 5">
    <name type="scientific">Phocicoccus schoeneichii</name>
    <dbReference type="NCBI Taxonomy" id="1812261"/>
    <lineage>
        <taxon>Bacteria</taxon>
        <taxon>Bacillati</taxon>
        <taxon>Bacillota</taxon>
        <taxon>Bacilli</taxon>
        <taxon>Bacillales</taxon>
        <taxon>Salinicoccaceae</taxon>
        <taxon>Phocicoccus</taxon>
    </lineage>
</organism>
<evidence type="ECO:0000256" key="2">
    <source>
        <dbReference type="SAM" id="SignalP"/>
    </source>
</evidence>
<gene>
    <name evidence="4" type="primary">yodJ</name>
    <name evidence="4" type="ORF">JEOSCH030_00559</name>
</gene>
<dbReference type="InterPro" id="IPR009045">
    <property type="entry name" value="Zn_M74/Hedgehog-like"/>
</dbReference>
<feature type="region of interest" description="Disordered" evidence="1">
    <location>
        <begin position="34"/>
        <end position="93"/>
    </location>
</feature>
<name>A0A6V7R8L9_9BACL</name>
<dbReference type="GO" id="GO:0004180">
    <property type="term" value="F:carboxypeptidase activity"/>
    <property type="evidence" value="ECO:0007669"/>
    <property type="project" value="UniProtKB-KW"/>
</dbReference>
<dbReference type="InterPro" id="IPR052179">
    <property type="entry name" value="DD-CPase-like"/>
</dbReference>